<protein>
    <submittedName>
        <fullName evidence="6">HRSL1 enzyme</fullName>
    </submittedName>
</protein>
<dbReference type="Proteomes" id="UP000590623">
    <property type="component" value="Unassembled WGS sequence"/>
</dbReference>
<dbReference type="EMBL" id="VWYM01013119">
    <property type="protein sequence ID" value="NXR22522.1"/>
    <property type="molecule type" value="Genomic_DNA"/>
</dbReference>
<sequence length="119" mass="13277">LIEIKRGHYDHWALYMGDGYVIHVTPVGKAVPSLSAGSETILIIKVTKELLNQVVGNDAWTVNNKYDCHCTPLPVGEIIWRAECCVGEEMAYDVFDFKSDEFVSKLRYGGRVSDLEGPS</sequence>
<evidence type="ECO:0000256" key="1">
    <source>
        <dbReference type="ARBA" id="ARBA00007824"/>
    </source>
</evidence>
<accession>A0A7L2JG93</accession>
<evidence type="ECO:0000256" key="3">
    <source>
        <dbReference type="ARBA" id="ARBA00022801"/>
    </source>
</evidence>
<evidence type="ECO:0000256" key="2">
    <source>
        <dbReference type="ARBA" id="ARBA00022679"/>
    </source>
</evidence>
<keyword evidence="7" id="KW-1185">Reference proteome</keyword>
<feature type="domain" description="LRAT" evidence="5">
    <location>
        <begin position="1"/>
        <end position="115"/>
    </location>
</feature>
<dbReference type="OrthoDB" id="421951at2759"/>
<name>A0A7L2JG93_CINMU</name>
<dbReference type="GO" id="GO:0005737">
    <property type="term" value="C:cytoplasm"/>
    <property type="evidence" value="ECO:0007669"/>
    <property type="project" value="TreeGrafter"/>
</dbReference>
<gene>
    <name evidence="6" type="primary">Hrasls_1</name>
    <name evidence="6" type="ORF">CINMEX_R14648</name>
</gene>
<dbReference type="PROSITE" id="PS51934">
    <property type="entry name" value="LRAT"/>
    <property type="match status" value="1"/>
</dbReference>
<keyword evidence="2" id="KW-0808">Transferase</keyword>
<dbReference type="GO" id="GO:0070292">
    <property type="term" value="P:N-acylphosphatidylethanolamine metabolic process"/>
    <property type="evidence" value="ECO:0007669"/>
    <property type="project" value="TreeGrafter"/>
</dbReference>
<dbReference type="AlphaFoldDB" id="A0A7L2JG93"/>
<dbReference type="Pfam" id="PF04970">
    <property type="entry name" value="LRAT"/>
    <property type="match status" value="1"/>
</dbReference>
<evidence type="ECO:0000313" key="7">
    <source>
        <dbReference type="Proteomes" id="UP000590623"/>
    </source>
</evidence>
<dbReference type="PANTHER" id="PTHR13943:SF37">
    <property type="entry name" value="PHOSPHOLIPASE A AND ACYLTRANSFERASE 1"/>
    <property type="match status" value="1"/>
</dbReference>
<evidence type="ECO:0000256" key="4">
    <source>
        <dbReference type="ARBA" id="ARBA00023098"/>
    </source>
</evidence>
<comment type="similarity">
    <text evidence="1">Belongs to the H-rev107 family.</text>
</comment>
<dbReference type="PANTHER" id="PTHR13943">
    <property type="entry name" value="HRAS-LIKE SUPPRESSOR - RELATED"/>
    <property type="match status" value="1"/>
</dbReference>
<evidence type="ECO:0000259" key="5">
    <source>
        <dbReference type="PROSITE" id="PS51934"/>
    </source>
</evidence>
<proteinExistence type="inferred from homology"/>
<organism evidence="6 7">
    <name type="scientific">Cinclus mexicanus</name>
    <name type="common">American dipper</name>
    <dbReference type="NCBI Taxonomy" id="161649"/>
    <lineage>
        <taxon>Eukaryota</taxon>
        <taxon>Metazoa</taxon>
        <taxon>Chordata</taxon>
        <taxon>Craniata</taxon>
        <taxon>Vertebrata</taxon>
        <taxon>Euteleostomi</taxon>
        <taxon>Archelosauria</taxon>
        <taxon>Archosauria</taxon>
        <taxon>Dinosauria</taxon>
        <taxon>Saurischia</taxon>
        <taxon>Theropoda</taxon>
        <taxon>Coelurosauria</taxon>
        <taxon>Aves</taxon>
        <taxon>Neognathae</taxon>
        <taxon>Neoaves</taxon>
        <taxon>Telluraves</taxon>
        <taxon>Australaves</taxon>
        <taxon>Passeriformes</taxon>
        <taxon>Cinclidae</taxon>
        <taxon>Cinclus</taxon>
    </lineage>
</organism>
<dbReference type="GO" id="GO:0004623">
    <property type="term" value="F:phospholipase A2 activity"/>
    <property type="evidence" value="ECO:0007669"/>
    <property type="project" value="TreeGrafter"/>
</dbReference>
<evidence type="ECO:0000313" key="6">
    <source>
        <dbReference type="EMBL" id="NXR22522.1"/>
    </source>
</evidence>
<dbReference type="Gene3D" id="3.90.1720.10">
    <property type="entry name" value="endopeptidase domain like (from Nostoc punctiforme)"/>
    <property type="match status" value="1"/>
</dbReference>
<reference evidence="6 7" key="1">
    <citation type="submission" date="2019-09" db="EMBL/GenBank/DDBJ databases">
        <title>Bird 10,000 Genomes (B10K) Project - Family phase.</title>
        <authorList>
            <person name="Zhang G."/>
        </authorList>
    </citation>
    <scope>NUCLEOTIDE SEQUENCE [LARGE SCALE GENOMIC DNA]</scope>
    <source>
        <strain evidence="6">B10K-DU-001-77</strain>
        <tissue evidence="6">Muscle</tissue>
    </source>
</reference>
<feature type="non-terminal residue" evidence="6">
    <location>
        <position position="1"/>
    </location>
</feature>
<dbReference type="GO" id="GO:0008970">
    <property type="term" value="F:phospholipase A1 activity"/>
    <property type="evidence" value="ECO:0007669"/>
    <property type="project" value="TreeGrafter"/>
</dbReference>
<comment type="caution">
    <text evidence="6">The sequence shown here is derived from an EMBL/GenBank/DDBJ whole genome shotgun (WGS) entry which is preliminary data.</text>
</comment>
<keyword evidence="4" id="KW-0443">Lipid metabolism</keyword>
<dbReference type="InterPro" id="IPR007053">
    <property type="entry name" value="LRAT_dom"/>
</dbReference>
<dbReference type="InterPro" id="IPR051496">
    <property type="entry name" value="H-rev107_PLA/AT"/>
</dbReference>
<dbReference type="GO" id="GO:0016410">
    <property type="term" value="F:N-acyltransferase activity"/>
    <property type="evidence" value="ECO:0007669"/>
    <property type="project" value="TreeGrafter"/>
</dbReference>
<keyword evidence="3" id="KW-0378">Hydrolase</keyword>
<feature type="non-terminal residue" evidence="6">
    <location>
        <position position="119"/>
    </location>
</feature>